<name>A0A0D0E353_9AGAM</name>
<dbReference type="Proteomes" id="UP000054538">
    <property type="component" value="Unassembled WGS sequence"/>
</dbReference>
<reference evidence="2" key="2">
    <citation type="submission" date="2015-01" db="EMBL/GenBank/DDBJ databases">
        <title>Evolutionary Origins and Diversification of the Mycorrhizal Mutualists.</title>
        <authorList>
            <consortium name="DOE Joint Genome Institute"/>
            <consortium name="Mycorrhizal Genomics Consortium"/>
            <person name="Kohler A."/>
            <person name="Kuo A."/>
            <person name="Nagy L.G."/>
            <person name="Floudas D."/>
            <person name="Copeland A."/>
            <person name="Barry K.W."/>
            <person name="Cichocki N."/>
            <person name="Veneault-Fourrey C."/>
            <person name="LaButti K."/>
            <person name="Lindquist E.A."/>
            <person name="Lipzen A."/>
            <person name="Lundell T."/>
            <person name="Morin E."/>
            <person name="Murat C."/>
            <person name="Riley R."/>
            <person name="Ohm R."/>
            <person name="Sun H."/>
            <person name="Tunlid A."/>
            <person name="Henrissat B."/>
            <person name="Grigoriev I.V."/>
            <person name="Hibbett D.S."/>
            <person name="Martin F."/>
        </authorList>
    </citation>
    <scope>NUCLEOTIDE SEQUENCE [LARGE SCALE GENOMIC DNA]</scope>
    <source>
        <strain evidence="2">Ve08.2h10</strain>
    </source>
</reference>
<evidence type="ECO:0000313" key="2">
    <source>
        <dbReference type="Proteomes" id="UP000054538"/>
    </source>
</evidence>
<evidence type="ECO:0000313" key="1">
    <source>
        <dbReference type="EMBL" id="KIK91360.1"/>
    </source>
</evidence>
<keyword evidence="2" id="KW-1185">Reference proteome</keyword>
<reference evidence="1 2" key="1">
    <citation type="submission" date="2014-04" db="EMBL/GenBank/DDBJ databases">
        <authorList>
            <consortium name="DOE Joint Genome Institute"/>
            <person name="Kuo A."/>
            <person name="Kohler A."/>
            <person name="Jargeat P."/>
            <person name="Nagy L.G."/>
            <person name="Floudas D."/>
            <person name="Copeland A."/>
            <person name="Barry K.W."/>
            <person name="Cichocki N."/>
            <person name="Veneault-Fourrey C."/>
            <person name="LaButti K."/>
            <person name="Lindquist E.A."/>
            <person name="Lipzen A."/>
            <person name="Lundell T."/>
            <person name="Morin E."/>
            <person name="Murat C."/>
            <person name="Sun H."/>
            <person name="Tunlid A."/>
            <person name="Henrissat B."/>
            <person name="Grigoriev I.V."/>
            <person name="Hibbett D.S."/>
            <person name="Martin F."/>
            <person name="Nordberg H.P."/>
            <person name="Cantor M.N."/>
            <person name="Hua S.X."/>
        </authorList>
    </citation>
    <scope>NUCLEOTIDE SEQUENCE [LARGE SCALE GENOMIC DNA]</scope>
    <source>
        <strain evidence="1 2">Ve08.2h10</strain>
    </source>
</reference>
<dbReference type="EMBL" id="KN825395">
    <property type="protein sequence ID" value="KIK91360.1"/>
    <property type="molecule type" value="Genomic_DNA"/>
</dbReference>
<organism evidence="1 2">
    <name type="scientific">Paxillus rubicundulus Ve08.2h10</name>
    <dbReference type="NCBI Taxonomy" id="930991"/>
    <lineage>
        <taxon>Eukaryota</taxon>
        <taxon>Fungi</taxon>
        <taxon>Dikarya</taxon>
        <taxon>Basidiomycota</taxon>
        <taxon>Agaricomycotina</taxon>
        <taxon>Agaricomycetes</taxon>
        <taxon>Agaricomycetidae</taxon>
        <taxon>Boletales</taxon>
        <taxon>Paxilineae</taxon>
        <taxon>Paxillaceae</taxon>
        <taxon>Paxillus</taxon>
    </lineage>
</organism>
<protein>
    <submittedName>
        <fullName evidence="1">Uncharacterized protein</fullName>
    </submittedName>
</protein>
<gene>
    <name evidence="1" type="ORF">PAXRUDRAFT_830903</name>
</gene>
<dbReference type="HOGENOM" id="CLU_2904861_0_0_1"/>
<dbReference type="InParanoid" id="A0A0D0E353"/>
<accession>A0A0D0E353</accession>
<dbReference type="AlphaFoldDB" id="A0A0D0E353"/>
<proteinExistence type="predicted"/>
<sequence>MKHAKGAFLYSMQNEVKVKPAGNGLIRWSNTRRQRANVATVGHLENRRHITSVRSSLGPNAG</sequence>